<keyword evidence="1" id="KW-1133">Transmembrane helix</keyword>
<keyword evidence="3" id="KW-1185">Reference proteome</keyword>
<reference evidence="2 3" key="1">
    <citation type="submission" date="2018-08" db="EMBL/GenBank/DDBJ databases">
        <title>Genome and evolution of the arbuscular mycorrhizal fungus Diversispora epigaea (formerly Glomus versiforme) and its bacterial endosymbionts.</title>
        <authorList>
            <person name="Sun X."/>
            <person name="Fei Z."/>
            <person name="Harrison M."/>
        </authorList>
    </citation>
    <scope>NUCLEOTIDE SEQUENCE [LARGE SCALE GENOMIC DNA]</scope>
    <source>
        <strain evidence="2 3">IT104</strain>
    </source>
</reference>
<evidence type="ECO:0000313" key="2">
    <source>
        <dbReference type="EMBL" id="RHZ58629.1"/>
    </source>
</evidence>
<protein>
    <submittedName>
        <fullName evidence="2">Uncharacterized protein</fullName>
    </submittedName>
</protein>
<feature type="transmembrane region" description="Helical" evidence="1">
    <location>
        <begin position="450"/>
        <end position="475"/>
    </location>
</feature>
<dbReference type="OrthoDB" id="2327888at2759"/>
<organism evidence="2 3">
    <name type="scientific">Diversispora epigaea</name>
    <dbReference type="NCBI Taxonomy" id="1348612"/>
    <lineage>
        <taxon>Eukaryota</taxon>
        <taxon>Fungi</taxon>
        <taxon>Fungi incertae sedis</taxon>
        <taxon>Mucoromycota</taxon>
        <taxon>Glomeromycotina</taxon>
        <taxon>Glomeromycetes</taxon>
        <taxon>Diversisporales</taxon>
        <taxon>Diversisporaceae</taxon>
        <taxon>Diversispora</taxon>
    </lineage>
</organism>
<keyword evidence="1" id="KW-0472">Membrane</keyword>
<feature type="transmembrane region" description="Helical" evidence="1">
    <location>
        <begin position="385"/>
        <end position="407"/>
    </location>
</feature>
<dbReference type="Proteomes" id="UP000266861">
    <property type="component" value="Unassembled WGS sequence"/>
</dbReference>
<evidence type="ECO:0000256" key="1">
    <source>
        <dbReference type="SAM" id="Phobius"/>
    </source>
</evidence>
<keyword evidence="1" id="KW-0812">Transmembrane</keyword>
<comment type="caution">
    <text evidence="2">The sequence shown here is derived from an EMBL/GenBank/DDBJ whole genome shotgun (WGS) entry which is preliminary data.</text>
</comment>
<dbReference type="AlphaFoldDB" id="A0A397H7K0"/>
<dbReference type="EMBL" id="PQFF01000335">
    <property type="protein sequence ID" value="RHZ58629.1"/>
    <property type="molecule type" value="Genomic_DNA"/>
</dbReference>
<proteinExistence type="predicted"/>
<dbReference type="STRING" id="1348612.A0A397H7K0"/>
<feature type="transmembrane region" description="Helical" evidence="1">
    <location>
        <begin position="318"/>
        <end position="338"/>
    </location>
</feature>
<feature type="transmembrane region" description="Helical" evidence="1">
    <location>
        <begin position="350"/>
        <end position="373"/>
    </location>
</feature>
<evidence type="ECO:0000313" key="3">
    <source>
        <dbReference type="Proteomes" id="UP000266861"/>
    </source>
</evidence>
<name>A0A397H7K0_9GLOM</name>
<gene>
    <name evidence="2" type="ORF">Glove_372g76</name>
</gene>
<sequence length="498" mass="56390">MIGDSFNLIKLQERNISIPQNANSVFNIIATVDERYNETQSSAPKLIYQSKLPNITVFGIDCGVSSSGIGQNGSDQNVYGYYFNEIKNEYEKWEFSEPSVLNPKGILIILPNNTLPSPSISDTNFSPSNLTHNGYITITYYDPVELSDGYLWIYRINNIATQNVTRQFIFVPSKVSGEPLNGINIWNFTSIPKIEETYPGTVSGVMRLNIEGTKYYENLNSTGKDNFISDLRTELSKIIPINIEQLSPSVKNLNQKIYISLKIQSSRSKRSVKSIIDDLNDMIKYKRITAISLFPNTNYLDEDFGSVPKQNLWEKYKVVTLLLQLGLIIFDFIINALFVSNNGKVVEELYIPSLMFLTVPTVVNAIWAFYIIFDKNRSKTFLDWFTQHGALIFTVLSGADIEALSILHSNMSGFEFFNAPFSTKGKNSIFWASRLNIFVKDIPQVIIQILYIHSVVIYDIISLFALISSCLNLLVNIVGRLFQTINICRYGSLEVPAN</sequence>
<accession>A0A397H7K0</accession>